<reference evidence="2" key="2">
    <citation type="submission" date="2020-09" db="EMBL/GenBank/DDBJ databases">
        <authorList>
            <person name="Kikuchi T."/>
        </authorList>
    </citation>
    <scope>NUCLEOTIDE SEQUENCE</scope>
    <source>
        <strain evidence="2">Ka4C1</strain>
    </source>
</reference>
<dbReference type="InterPro" id="IPR036574">
    <property type="entry name" value="Scorpion_toxin-like_sf"/>
</dbReference>
<evidence type="ECO:0000313" key="4">
    <source>
        <dbReference type="Proteomes" id="UP000659654"/>
    </source>
</evidence>
<evidence type="ECO:0000313" key="2">
    <source>
        <dbReference type="EMBL" id="CAD5219831.1"/>
    </source>
</evidence>
<dbReference type="Gene3D" id="3.30.30.10">
    <property type="entry name" value="Knottin, scorpion toxin-like"/>
    <property type="match status" value="1"/>
</dbReference>
<dbReference type="Proteomes" id="UP000659654">
    <property type="component" value="Unassembled WGS sequence"/>
</dbReference>
<keyword evidence="1" id="KW-0732">Signal</keyword>
<protein>
    <submittedName>
        <fullName evidence="2">(pine wood nematode) hypothetical protein</fullName>
    </submittedName>
</protein>
<keyword evidence="4" id="KW-1185">Reference proteome</keyword>
<dbReference type="EMBL" id="CAJFCV020000003">
    <property type="protein sequence ID" value="CAG9105378.1"/>
    <property type="molecule type" value="Genomic_DNA"/>
</dbReference>
<reference evidence="5" key="1">
    <citation type="submission" date="2016-11" db="UniProtKB">
        <authorList>
            <consortium name="WormBaseParasite"/>
        </authorList>
    </citation>
    <scope>IDENTIFICATION</scope>
</reference>
<dbReference type="Proteomes" id="UP000582659">
    <property type="component" value="Unassembled WGS sequence"/>
</dbReference>
<gene>
    <name evidence="2" type="ORF">BXYJ_LOCUS5875</name>
</gene>
<dbReference type="EMBL" id="CAJFDI010000003">
    <property type="protein sequence ID" value="CAD5219831.1"/>
    <property type="molecule type" value="Genomic_DNA"/>
</dbReference>
<feature type="signal peptide" evidence="1">
    <location>
        <begin position="1"/>
        <end position="20"/>
    </location>
</feature>
<accession>A0A1I7RUV8</accession>
<evidence type="ECO:0000256" key="1">
    <source>
        <dbReference type="SAM" id="SignalP"/>
    </source>
</evidence>
<evidence type="ECO:0000313" key="3">
    <source>
        <dbReference type="Proteomes" id="UP000095284"/>
    </source>
</evidence>
<feature type="chain" id="PRO_5036308665" evidence="1">
    <location>
        <begin position="21"/>
        <end position="68"/>
    </location>
</feature>
<dbReference type="SUPFAM" id="SSF57095">
    <property type="entry name" value="Scorpion toxin-like"/>
    <property type="match status" value="1"/>
</dbReference>
<dbReference type="AlphaFoldDB" id="A0A1I7RUV8"/>
<proteinExistence type="predicted"/>
<evidence type="ECO:0000313" key="5">
    <source>
        <dbReference type="WBParaSite" id="BXY_0451900.1"/>
    </source>
</evidence>
<name>A0A1I7RUV8_BURXY</name>
<sequence length="68" mass="7974">MKFLIFLLATVFIFTTVCNALHNEHRRVPPCTDEFCTMLCIEDGYQYGKCENKRCKCYRTTTVKNRSA</sequence>
<dbReference type="Proteomes" id="UP000095284">
    <property type="component" value="Unplaced"/>
</dbReference>
<dbReference type="SMR" id="A0A1I7RUV8"/>
<organism evidence="3 5">
    <name type="scientific">Bursaphelenchus xylophilus</name>
    <name type="common">Pinewood nematode worm</name>
    <name type="synonym">Aphelenchoides xylophilus</name>
    <dbReference type="NCBI Taxonomy" id="6326"/>
    <lineage>
        <taxon>Eukaryota</taxon>
        <taxon>Metazoa</taxon>
        <taxon>Ecdysozoa</taxon>
        <taxon>Nematoda</taxon>
        <taxon>Chromadorea</taxon>
        <taxon>Rhabditida</taxon>
        <taxon>Tylenchina</taxon>
        <taxon>Tylenchomorpha</taxon>
        <taxon>Aphelenchoidea</taxon>
        <taxon>Aphelenchoididae</taxon>
        <taxon>Bursaphelenchus</taxon>
    </lineage>
</organism>
<dbReference type="WBParaSite" id="BXY_0451900.1">
    <property type="protein sequence ID" value="BXY_0451900.1"/>
    <property type="gene ID" value="BXY_0451900"/>
</dbReference>